<sequence>MCIQKNYLYNVTPEVEGKEDCLYLNVYTPRIPNFKGQSISQKYKLLLPVMVFIHYGGFFAGTGNSDYLGPEYFMDKNVILVTFNYRLGVFGFLSTNDDASPGNYGLKDQVAALKWVQENIQSFGGNNKRVIIFGQSAGAGSVHYHMLSSRTANLFHGAISQSGSTLAQWARPHNELQLLIAQQQALFVGCGDSVNNTHDMIECLRKVDAETLADSSDLFKTILSSEPFLIYAPVTEKQTPNNPHPYITEDPLTIIQTKKFHKVPWITGVVSDEGILRAAPLLRQSAIQEQLNANMSLLGPALMGLQLSLDYQHIPHNWNKIAKTFLKGDSINVNSIESVQGFIDLYSDRVFNYAAYQSALLHAKNGHNPIWFYNFAYRGRYSYGDLFAATEEKISFAWGVSHCDDLLYLFPSSKLFEPLKSKNDLLMSKIMIHLWTNFAIYGHPTPNHEIHAPRWNPLPNLEGLKVVKNSDLCYMNITGPYKSNEGPPIQLDFDNRFYPERMSFWGKLPLKENVDDIE</sequence>
<keyword evidence="2" id="KW-0719">Serine esterase</keyword>
<evidence type="ECO:0000256" key="6">
    <source>
        <dbReference type="RuleBase" id="RU361235"/>
    </source>
</evidence>
<evidence type="ECO:0000313" key="9">
    <source>
        <dbReference type="Proteomes" id="UP000801492"/>
    </source>
</evidence>
<dbReference type="PANTHER" id="PTHR43142:SF1">
    <property type="entry name" value="CARBOXYLIC ESTER HYDROLASE"/>
    <property type="match status" value="1"/>
</dbReference>
<keyword evidence="4" id="KW-1015">Disulfide bond</keyword>
<accession>A0A8K0G769</accession>
<dbReference type="Proteomes" id="UP000801492">
    <property type="component" value="Unassembled WGS sequence"/>
</dbReference>
<comment type="caution">
    <text evidence="8">The sequence shown here is derived from an EMBL/GenBank/DDBJ whole genome shotgun (WGS) entry which is preliminary data.</text>
</comment>
<evidence type="ECO:0000313" key="8">
    <source>
        <dbReference type="EMBL" id="KAF2888376.1"/>
    </source>
</evidence>
<dbReference type="EC" id="3.1.1.-" evidence="6"/>
<feature type="domain" description="Carboxylesterase type B" evidence="7">
    <location>
        <begin position="1"/>
        <end position="460"/>
    </location>
</feature>
<evidence type="ECO:0000259" key="7">
    <source>
        <dbReference type="Pfam" id="PF00135"/>
    </source>
</evidence>
<evidence type="ECO:0000256" key="5">
    <source>
        <dbReference type="ARBA" id="ARBA00023180"/>
    </source>
</evidence>
<evidence type="ECO:0000256" key="2">
    <source>
        <dbReference type="ARBA" id="ARBA00022487"/>
    </source>
</evidence>
<reference evidence="8" key="1">
    <citation type="submission" date="2019-08" db="EMBL/GenBank/DDBJ databases">
        <title>The genome of the North American firefly Photinus pyralis.</title>
        <authorList>
            <consortium name="Photinus pyralis genome working group"/>
            <person name="Fallon T.R."/>
            <person name="Sander Lower S.E."/>
            <person name="Weng J.-K."/>
        </authorList>
    </citation>
    <scope>NUCLEOTIDE SEQUENCE</scope>
    <source>
        <strain evidence="8">TRF0915ILg1</strain>
        <tissue evidence="8">Whole body</tissue>
    </source>
</reference>
<proteinExistence type="inferred from homology"/>
<evidence type="ECO:0000256" key="3">
    <source>
        <dbReference type="ARBA" id="ARBA00022801"/>
    </source>
</evidence>
<keyword evidence="9" id="KW-1185">Reference proteome</keyword>
<dbReference type="OrthoDB" id="19653at2759"/>
<comment type="similarity">
    <text evidence="1 6">Belongs to the type-B carboxylesterase/lipase family.</text>
</comment>
<evidence type="ECO:0000256" key="1">
    <source>
        <dbReference type="ARBA" id="ARBA00005964"/>
    </source>
</evidence>
<dbReference type="GO" id="GO:0052689">
    <property type="term" value="F:carboxylic ester hydrolase activity"/>
    <property type="evidence" value="ECO:0007669"/>
    <property type="project" value="UniProtKB-KW"/>
</dbReference>
<dbReference type="Pfam" id="PF00135">
    <property type="entry name" value="COesterase"/>
    <property type="match status" value="1"/>
</dbReference>
<dbReference type="EMBL" id="VTPC01077831">
    <property type="protein sequence ID" value="KAF2888376.1"/>
    <property type="molecule type" value="Genomic_DNA"/>
</dbReference>
<keyword evidence="5" id="KW-0325">Glycoprotein</keyword>
<dbReference type="Gene3D" id="3.40.50.1820">
    <property type="entry name" value="alpha/beta hydrolase"/>
    <property type="match status" value="1"/>
</dbReference>
<dbReference type="AlphaFoldDB" id="A0A8K0G769"/>
<dbReference type="PROSITE" id="PS00122">
    <property type="entry name" value="CARBOXYLESTERASE_B_1"/>
    <property type="match status" value="1"/>
</dbReference>
<organism evidence="8 9">
    <name type="scientific">Ignelater luminosus</name>
    <name type="common">Cucubano</name>
    <name type="synonym">Pyrophorus luminosus</name>
    <dbReference type="NCBI Taxonomy" id="2038154"/>
    <lineage>
        <taxon>Eukaryota</taxon>
        <taxon>Metazoa</taxon>
        <taxon>Ecdysozoa</taxon>
        <taxon>Arthropoda</taxon>
        <taxon>Hexapoda</taxon>
        <taxon>Insecta</taxon>
        <taxon>Pterygota</taxon>
        <taxon>Neoptera</taxon>
        <taxon>Endopterygota</taxon>
        <taxon>Coleoptera</taxon>
        <taxon>Polyphaga</taxon>
        <taxon>Elateriformia</taxon>
        <taxon>Elateroidea</taxon>
        <taxon>Elateridae</taxon>
        <taxon>Agrypninae</taxon>
        <taxon>Pyrophorini</taxon>
        <taxon>Ignelater</taxon>
    </lineage>
</organism>
<keyword evidence="3 6" id="KW-0378">Hydrolase</keyword>
<dbReference type="InterPro" id="IPR029058">
    <property type="entry name" value="AB_hydrolase_fold"/>
</dbReference>
<dbReference type="InterPro" id="IPR019819">
    <property type="entry name" value="Carboxylesterase_B_CS"/>
</dbReference>
<dbReference type="PANTHER" id="PTHR43142">
    <property type="entry name" value="CARBOXYLIC ESTER HYDROLASE"/>
    <property type="match status" value="1"/>
</dbReference>
<dbReference type="PROSITE" id="PS00941">
    <property type="entry name" value="CARBOXYLESTERASE_B_2"/>
    <property type="match status" value="1"/>
</dbReference>
<dbReference type="InterPro" id="IPR019826">
    <property type="entry name" value="Carboxylesterase_B_AS"/>
</dbReference>
<evidence type="ECO:0000256" key="4">
    <source>
        <dbReference type="ARBA" id="ARBA00023157"/>
    </source>
</evidence>
<dbReference type="SUPFAM" id="SSF53474">
    <property type="entry name" value="alpha/beta-Hydrolases"/>
    <property type="match status" value="1"/>
</dbReference>
<dbReference type="InterPro" id="IPR002018">
    <property type="entry name" value="CarbesteraseB"/>
</dbReference>
<name>A0A8K0G769_IGNLU</name>
<gene>
    <name evidence="8" type="ORF">ILUMI_17796</name>
</gene>
<protein>
    <recommendedName>
        <fullName evidence="6">Carboxylic ester hydrolase</fullName>
        <ecNumber evidence="6">3.1.1.-</ecNumber>
    </recommendedName>
</protein>